<evidence type="ECO:0000256" key="13">
    <source>
        <dbReference type="ARBA" id="ARBA00023136"/>
    </source>
</evidence>
<evidence type="ECO:0000313" key="19">
    <source>
        <dbReference type="EMBL" id="CAD6185323.1"/>
    </source>
</evidence>
<evidence type="ECO:0000259" key="18">
    <source>
        <dbReference type="Pfam" id="PF08409"/>
    </source>
</evidence>
<evidence type="ECO:0000256" key="12">
    <source>
        <dbReference type="ARBA" id="ARBA00022989"/>
    </source>
</evidence>
<sequence>MTVPICFLLEVLSSHRKSIQRKIQLIIYMISILLIRMYFNGFSSAKFTALDNAAAFLEVRHFRVINYVYLWFYHAFLLAFPFQLCFDYSMGCISTITSWTDFRAATTFILCLSPFLIYRVLSNLSKEHRRLFLFGLSSGALSFLPCTNIFFTVGFTVAERVLYLPSFGFCLLVAIGYQRTKRHIKNLDFIVLGVLILAASKTFTRSEQWRSEYSLYRSGIDVCPKNAKIHYNLGKVLGDLGNVRDAERNYWRAIRLNPSYEQALNNLGNLLDKIGERETAENLLLRAVKTRPNFAAAWMNLAITQMNLFKYLEAEISFMTSLRLRPDSPHCYFNLGVLYQKTDRNQLAKAAWYNATRLDPYYEKSWINLFVVLYDLGECEELIQLSAEALSKVPNESGIHMQLGTCIAHLGDYGRAETFIKTAILMNPTVALYRANLGVLYQRNERYSESAKEYEAALKLDPNCITAASNLHAVQSILSKNRTRTNYNL</sequence>
<evidence type="ECO:0000256" key="8">
    <source>
        <dbReference type="ARBA" id="ARBA00022692"/>
    </source>
</evidence>
<evidence type="ECO:0000256" key="3">
    <source>
        <dbReference type="ARBA" id="ARBA00004240"/>
    </source>
</evidence>
<comment type="catalytic activity">
    <reaction evidence="15">
        <text>a di-trans,poly-cis-dolichyl beta-D-mannosyl phosphate + L-seryl-[protein] = 3-O-(alpha-D-mannosyl)-L-seryl-[protein] + a di-trans,poly-cis-dolichyl phosphate + H(+)</text>
        <dbReference type="Rhea" id="RHEA:17377"/>
        <dbReference type="Rhea" id="RHEA-COMP:9863"/>
        <dbReference type="Rhea" id="RHEA-COMP:13546"/>
        <dbReference type="Rhea" id="RHEA-COMP:19498"/>
        <dbReference type="Rhea" id="RHEA-COMP:19501"/>
        <dbReference type="ChEBI" id="CHEBI:15378"/>
        <dbReference type="ChEBI" id="CHEBI:29999"/>
        <dbReference type="ChEBI" id="CHEBI:57683"/>
        <dbReference type="ChEBI" id="CHEBI:58211"/>
        <dbReference type="ChEBI" id="CHEBI:137321"/>
        <dbReference type="EC" id="2.4.1.109"/>
    </reaction>
</comment>
<feature type="transmembrane region" description="Helical" evidence="17">
    <location>
        <begin position="133"/>
        <end position="155"/>
    </location>
</feature>
<evidence type="ECO:0000256" key="16">
    <source>
        <dbReference type="PROSITE-ProRule" id="PRU00339"/>
    </source>
</evidence>
<keyword evidence="10 16" id="KW-0802">TPR repeat</keyword>
<feature type="domain" description="DUF1736" evidence="18">
    <location>
        <begin position="42"/>
        <end position="111"/>
    </location>
</feature>
<dbReference type="SMART" id="SM00028">
    <property type="entry name" value="TPR"/>
    <property type="match status" value="6"/>
</dbReference>
<accession>A0A8S1GRN2</accession>
<feature type="transmembrane region" description="Helical" evidence="17">
    <location>
        <begin position="102"/>
        <end position="121"/>
    </location>
</feature>
<dbReference type="PANTHER" id="PTHR44227:SF3">
    <property type="entry name" value="PROTEIN O-MANNOSYL-TRANSFERASE TMTC4"/>
    <property type="match status" value="1"/>
</dbReference>
<comment type="function">
    <text evidence="1">Transfers mannosyl residues to the hydroxyl group of serine or threonine residues.</text>
</comment>
<feature type="transmembrane region" description="Helical" evidence="17">
    <location>
        <begin position="64"/>
        <end position="82"/>
    </location>
</feature>
<dbReference type="Proteomes" id="UP000835052">
    <property type="component" value="Unassembled WGS sequence"/>
</dbReference>
<dbReference type="PROSITE" id="PS50005">
    <property type="entry name" value="TPR"/>
    <property type="match status" value="3"/>
</dbReference>
<dbReference type="InterPro" id="IPR011990">
    <property type="entry name" value="TPR-like_helical_dom_sf"/>
</dbReference>
<evidence type="ECO:0000256" key="4">
    <source>
        <dbReference type="ARBA" id="ARBA00004922"/>
    </source>
</evidence>
<evidence type="ECO:0000256" key="10">
    <source>
        <dbReference type="ARBA" id="ARBA00022803"/>
    </source>
</evidence>
<keyword evidence="20" id="KW-1185">Reference proteome</keyword>
<evidence type="ECO:0000256" key="14">
    <source>
        <dbReference type="ARBA" id="ARBA00045085"/>
    </source>
</evidence>
<feature type="repeat" description="TPR" evidence="16">
    <location>
        <begin position="227"/>
        <end position="260"/>
    </location>
</feature>
<dbReference type="Pfam" id="PF07719">
    <property type="entry name" value="TPR_2"/>
    <property type="match status" value="1"/>
</dbReference>
<dbReference type="GO" id="GO:0004169">
    <property type="term" value="F:dolichyl-phosphate-mannose-protein mannosyltransferase activity"/>
    <property type="evidence" value="ECO:0007669"/>
    <property type="project" value="UniProtKB-EC"/>
</dbReference>
<comment type="subcellular location">
    <subcellularLocation>
        <location evidence="3">Endoplasmic reticulum</location>
    </subcellularLocation>
    <subcellularLocation>
        <location evidence="2">Membrane</location>
        <topology evidence="2">Multi-pass membrane protein</topology>
    </subcellularLocation>
</comment>
<evidence type="ECO:0000256" key="1">
    <source>
        <dbReference type="ARBA" id="ARBA00003582"/>
    </source>
</evidence>
<dbReference type="InterPro" id="IPR052346">
    <property type="entry name" value="O-mannosyl-transferase_TMTC"/>
</dbReference>
<feature type="transmembrane region" description="Helical" evidence="17">
    <location>
        <begin position="161"/>
        <end position="177"/>
    </location>
</feature>
<keyword evidence="8 17" id="KW-0812">Transmembrane</keyword>
<dbReference type="SUPFAM" id="SSF48452">
    <property type="entry name" value="TPR-like"/>
    <property type="match status" value="2"/>
</dbReference>
<comment type="pathway">
    <text evidence="4">Protein modification; protein glycosylation.</text>
</comment>
<keyword evidence="7" id="KW-0808">Transferase</keyword>
<comment type="catalytic activity">
    <reaction evidence="14">
        <text>a di-trans,poly-cis-dolichyl beta-D-mannosyl phosphate + L-threonyl-[protein] = 3-O-(alpha-D-mannosyl)-L-threonyl-[protein] + a di-trans,poly-cis-dolichyl phosphate + H(+)</text>
        <dbReference type="Rhea" id="RHEA:53396"/>
        <dbReference type="Rhea" id="RHEA-COMP:11060"/>
        <dbReference type="Rhea" id="RHEA-COMP:13547"/>
        <dbReference type="Rhea" id="RHEA-COMP:19498"/>
        <dbReference type="Rhea" id="RHEA-COMP:19501"/>
        <dbReference type="ChEBI" id="CHEBI:15378"/>
        <dbReference type="ChEBI" id="CHEBI:30013"/>
        <dbReference type="ChEBI" id="CHEBI:57683"/>
        <dbReference type="ChEBI" id="CHEBI:58211"/>
        <dbReference type="ChEBI" id="CHEBI:137323"/>
        <dbReference type="EC" id="2.4.1.109"/>
    </reaction>
</comment>
<feature type="repeat" description="TPR" evidence="16">
    <location>
        <begin position="261"/>
        <end position="294"/>
    </location>
</feature>
<dbReference type="GO" id="GO:0030968">
    <property type="term" value="P:endoplasmic reticulum unfolded protein response"/>
    <property type="evidence" value="ECO:0007669"/>
    <property type="project" value="TreeGrafter"/>
</dbReference>
<dbReference type="InterPro" id="IPR019734">
    <property type="entry name" value="TPR_rpt"/>
</dbReference>
<keyword evidence="13 17" id="KW-0472">Membrane</keyword>
<dbReference type="Pfam" id="PF13181">
    <property type="entry name" value="TPR_8"/>
    <property type="match status" value="2"/>
</dbReference>
<keyword evidence="12 17" id="KW-1133">Transmembrane helix</keyword>
<dbReference type="PANTHER" id="PTHR44227">
    <property type="match status" value="1"/>
</dbReference>
<dbReference type="EC" id="2.4.1.109" evidence="6"/>
<dbReference type="Pfam" id="PF13432">
    <property type="entry name" value="TPR_16"/>
    <property type="match status" value="1"/>
</dbReference>
<evidence type="ECO:0000256" key="5">
    <source>
        <dbReference type="ARBA" id="ARBA00007882"/>
    </source>
</evidence>
<dbReference type="GO" id="GO:0005783">
    <property type="term" value="C:endoplasmic reticulum"/>
    <property type="evidence" value="ECO:0007669"/>
    <property type="project" value="UniProtKB-SubCell"/>
</dbReference>
<dbReference type="Pfam" id="PF08409">
    <property type="entry name" value="TMTC_DUF1736"/>
    <property type="match status" value="1"/>
</dbReference>
<proteinExistence type="inferred from homology"/>
<organism evidence="19 20">
    <name type="scientific">Caenorhabditis auriculariae</name>
    <dbReference type="NCBI Taxonomy" id="2777116"/>
    <lineage>
        <taxon>Eukaryota</taxon>
        <taxon>Metazoa</taxon>
        <taxon>Ecdysozoa</taxon>
        <taxon>Nematoda</taxon>
        <taxon>Chromadorea</taxon>
        <taxon>Rhabditida</taxon>
        <taxon>Rhabditina</taxon>
        <taxon>Rhabditomorpha</taxon>
        <taxon>Rhabditoidea</taxon>
        <taxon>Rhabditidae</taxon>
        <taxon>Peloderinae</taxon>
        <taxon>Caenorhabditis</taxon>
    </lineage>
</organism>
<dbReference type="OrthoDB" id="19588at2759"/>
<comment type="similarity">
    <text evidence="5">Belongs to the TMTC family.</text>
</comment>
<name>A0A8S1GRN2_9PELO</name>
<keyword evidence="11" id="KW-0256">Endoplasmic reticulum</keyword>
<gene>
    <name evidence="19" type="ORF">CAUJ_LOCUS1242</name>
</gene>
<evidence type="ECO:0000256" key="11">
    <source>
        <dbReference type="ARBA" id="ARBA00022824"/>
    </source>
</evidence>
<comment type="caution">
    <text evidence="19">The sequence shown here is derived from an EMBL/GenBank/DDBJ whole genome shotgun (WGS) entry which is preliminary data.</text>
</comment>
<feature type="transmembrane region" description="Helical" evidence="17">
    <location>
        <begin position="23"/>
        <end position="43"/>
    </location>
</feature>
<evidence type="ECO:0000256" key="7">
    <source>
        <dbReference type="ARBA" id="ARBA00022679"/>
    </source>
</evidence>
<dbReference type="InterPro" id="IPR013105">
    <property type="entry name" value="TPR_2"/>
</dbReference>
<evidence type="ECO:0000256" key="15">
    <source>
        <dbReference type="ARBA" id="ARBA00045102"/>
    </source>
</evidence>
<dbReference type="InterPro" id="IPR013618">
    <property type="entry name" value="TMTC_DUF1736"/>
</dbReference>
<dbReference type="Gene3D" id="1.25.40.10">
    <property type="entry name" value="Tetratricopeptide repeat domain"/>
    <property type="match status" value="2"/>
</dbReference>
<evidence type="ECO:0000256" key="9">
    <source>
        <dbReference type="ARBA" id="ARBA00022737"/>
    </source>
</evidence>
<dbReference type="AlphaFoldDB" id="A0A8S1GRN2"/>
<evidence type="ECO:0000256" key="6">
    <source>
        <dbReference type="ARBA" id="ARBA00012839"/>
    </source>
</evidence>
<evidence type="ECO:0000256" key="17">
    <source>
        <dbReference type="SAM" id="Phobius"/>
    </source>
</evidence>
<feature type="repeat" description="TPR" evidence="16">
    <location>
        <begin position="431"/>
        <end position="464"/>
    </location>
</feature>
<evidence type="ECO:0000256" key="2">
    <source>
        <dbReference type="ARBA" id="ARBA00004141"/>
    </source>
</evidence>
<protein>
    <recommendedName>
        <fullName evidence="6">dolichyl-phosphate-mannose--protein mannosyltransferase</fullName>
        <ecNumber evidence="6">2.4.1.109</ecNumber>
    </recommendedName>
</protein>
<dbReference type="EMBL" id="CAJGYM010000002">
    <property type="protein sequence ID" value="CAD6185323.1"/>
    <property type="molecule type" value="Genomic_DNA"/>
</dbReference>
<dbReference type="GO" id="GO:0016020">
    <property type="term" value="C:membrane"/>
    <property type="evidence" value="ECO:0007669"/>
    <property type="project" value="UniProtKB-SubCell"/>
</dbReference>
<reference evidence="19" key="1">
    <citation type="submission" date="2020-10" db="EMBL/GenBank/DDBJ databases">
        <authorList>
            <person name="Kikuchi T."/>
        </authorList>
    </citation>
    <scope>NUCLEOTIDE SEQUENCE</scope>
    <source>
        <strain evidence="19">NKZ352</strain>
    </source>
</reference>
<keyword evidence="9" id="KW-0677">Repeat</keyword>
<evidence type="ECO:0000313" key="20">
    <source>
        <dbReference type="Proteomes" id="UP000835052"/>
    </source>
</evidence>